<name>A0A1G9I8E7_9BACL</name>
<keyword evidence="3 5" id="KW-1133">Transmembrane helix</keyword>
<evidence type="ECO:0000313" key="8">
    <source>
        <dbReference type="EMBL" id="SDL21509.1"/>
    </source>
</evidence>
<dbReference type="OrthoDB" id="9806253at2"/>
<reference evidence="9" key="1">
    <citation type="submission" date="2016-10" db="EMBL/GenBank/DDBJ databases">
        <authorList>
            <person name="Varghese N."/>
            <person name="Submissions S."/>
        </authorList>
    </citation>
    <scope>NUCLEOTIDE SEQUENCE [LARGE SCALE GENOMIC DNA]</scope>
    <source>
        <strain evidence="9">CGMCC 1.8895</strain>
    </source>
</reference>
<feature type="domain" description="NfeD integral membrane" evidence="7">
    <location>
        <begin position="24"/>
        <end position="137"/>
    </location>
</feature>
<gene>
    <name evidence="8" type="ORF">SAMN05216216_13110</name>
</gene>
<keyword evidence="2 5" id="KW-0812">Transmembrane</keyword>
<dbReference type="PANTHER" id="PTHR33507">
    <property type="entry name" value="INNER MEMBRANE PROTEIN YBBJ"/>
    <property type="match status" value="1"/>
</dbReference>
<dbReference type="InterPro" id="IPR052165">
    <property type="entry name" value="Membrane_assoc_protease"/>
</dbReference>
<comment type="subcellular location">
    <subcellularLocation>
        <location evidence="1">Membrane</location>
        <topology evidence="1">Multi-pass membrane protein</topology>
    </subcellularLocation>
</comment>
<dbReference type="InterPro" id="IPR012340">
    <property type="entry name" value="NA-bd_OB-fold"/>
</dbReference>
<evidence type="ECO:0000256" key="4">
    <source>
        <dbReference type="ARBA" id="ARBA00023136"/>
    </source>
</evidence>
<keyword evidence="4 5" id="KW-0472">Membrane</keyword>
<dbReference type="Pfam" id="PF01957">
    <property type="entry name" value="NfeD"/>
    <property type="match status" value="1"/>
</dbReference>
<feature type="domain" description="NfeD-like C-terminal" evidence="6">
    <location>
        <begin position="170"/>
        <end position="224"/>
    </location>
</feature>
<dbReference type="InterPro" id="IPR056739">
    <property type="entry name" value="NfeD_membrane"/>
</dbReference>
<dbReference type="GO" id="GO:0005886">
    <property type="term" value="C:plasma membrane"/>
    <property type="evidence" value="ECO:0007669"/>
    <property type="project" value="TreeGrafter"/>
</dbReference>
<evidence type="ECO:0000256" key="1">
    <source>
        <dbReference type="ARBA" id="ARBA00004141"/>
    </source>
</evidence>
<keyword evidence="9" id="KW-1185">Reference proteome</keyword>
<evidence type="ECO:0000256" key="2">
    <source>
        <dbReference type="ARBA" id="ARBA00022692"/>
    </source>
</evidence>
<dbReference type="EMBL" id="FNFY01000031">
    <property type="protein sequence ID" value="SDL21509.1"/>
    <property type="molecule type" value="Genomic_DNA"/>
</dbReference>
<evidence type="ECO:0000259" key="7">
    <source>
        <dbReference type="Pfam" id="PF24961"/>
    </source>
</evidence>
<proteinExistence type="predicted"/>
<protein>
    <submittedName>
        <fullName evidence="8">NfeD-like C-terminal, partner-binding</fullName>
    </submittedName>
</protein>
<evidence type="ECO:0000259" key="6">
    <source>
        <dbReference type="Pfam" id="PF01957"/>
    </source>
</evidence>
<dbReference type="Pfam" id="PF24961">
    <property type="entry name" value="NfeD_membrane"/>
    <property type="match status" value="1"/>
</dbReference>
<dbReference type="Proteomes" id="UP000199008">
    <property type="component" value="Unassembled WGS sequence"/>
</dbReference>
<evidence type="ECO:0000256" key="3">
    <source>
        <dbReference type="ARBA" id="ARBA00022989"/>
    </source>
</evidence>
<evidence type="ECO:0000256" key="5">
    <source>
        <dbReference type="SAM" id="Phobius"/>
    </source>
</evidence>
<evidence type="ECO:0000313" key="9">
    <source>
        <dbReference type="Proteomes" id="UP000199008"/>
    </source>
</evidence>
<feature type="transmembrane region" description="Helical" evidence="5">
    <location>
        <begin position="116"/>
        <end position="137"/>
    </location>
</feature>
<accession>A0A1G9I8E7</accession>
<feature type="transmembrane region" description="Helical" evidence="5">
    <location>
        <begin position="79"/>
        <end position="110"/>
    </location>
</feature>
<sequence length="227" mass="25042">MAIIDTFLIGNIVNTFRDVITMPVIAFILLAVFIIGLVMQLFSEQFNFYGLLSIAAIILFFSGHLLIEGSNLLALSLFVLGAFLIIIEFFVIGTFLGILGVILLLLSIVLVSGNMIMYSIFLLIIIIIASFMVVGLIKSKKRKIPFLNRLILNEATDTESGYTSFDDRSHLVGETAITVTPLRPSGTIRYGEERIDAVAEGSFITADKKVKVIHVEGTRVVVRPIEE</sequence>
<dbReference type="STRING" id="576118.SAMN05216216_13110"/>
<feature type="transmembrane region" description="Helical" evidence="5">
    <location>
        <begin position="48"/>
        <end position="67"/>
    </location>
</feature>
<dbReference type="PANTHER" id="PTHR33507:SF3">
    <property type="entry name" value="INNER MEMBRANE PROTEIN YBBJ"/>
    <property type="match status" value="1"/>
</dbReference>
<dbReference type="Gene3D" id="2.40.50.140">
    <property type="entry name" value="Nucleic acid-binding proteins"/>
    <property type="match status" value="1"/>
</dbReference>
<dbReference type="RefSeq" id="WP_092987836.1">
    <property type="nucleotide sequence ID" value="NZ_FNFY01000031.1"/>
</dbReference>
<organism evidence="8 9">
    <name type="scientific">Lacicoccus qingdaonensis</name>
    <dbReference type="NCBI Taxonomy" id="576118"/>
    <lineage>
        <taxon>Bacteria</taxon>
        <taxon>Bacillati</taxon>
        <taxon>Bacillota</taxon>
        <taxon>Bacilli</taxon>
        <taxon>Bacillales</taxon>
        <taxon>Salinicoccaceae</taxon>
        <taxon>Lacicoccus</taxon>
    </lineage>
</organism>
<feature type="transmembrane region" description="Helical" evidence="5">
    <location>
        <begin position="20"/>
        <end position="42"/>
    </location>
</feature>
<dbReference type="InterPro" id="IPR002810">
    <property type="entry name" value="NfeD-like_C"/>
</dbReference>
<dbReference type="AlphaFoldDB" id="A0A1G9I8E7"/>